<dbReference type="InterPro" id="IPR017896">
    <property type="entry name" value="4Fe4S_Fe-S-bd"/>
</dbReference>
<dbReference type="PANTHER" id="PTHR32154">
    <property type="entry name" value="PYRUVATE-FLAVODOXIN OXIDOREDUCTASE-RELATED"/>
    <property type="match status" value="1"/>
</dbReference>
<dbReference type="SUPFAM" id="SSF52218">
    <property type="entry name" value="Flavoproteins"/>
    <property type="match status" value="1"/>
</dbReference>
<evidence type="ECO:0000256" key="6">
    <source>
        <dbReference type="ARBA" id="ARBA00022643"/>
    </source>
</evidence>
<reference evidence="21 22" key="1">
    <citation type="submission" date="2014-11" db="EMBL/GenBank/DDBJ databases">
        <authorList>
            <person name="Zhu J."/>
            <person name="Qi W."/>
            <person name="Song R."/>
        </authorList>
    </citation>
    <scope>NUCLEOTIDE SEQUENCE [LARGE SCALE GENOMIC DNA]</scope>
</reference>
<dbReference type="Pfam" id="PF10371">
    <property type="entry name" value="EKR"/>
    <property type="match status" value="1"/>
</dbReference>
<dbReference type="InterPro" id="IPR003097">
    <property type="entry name" value="CysJ-like_FAD-binding"/>
</dbReference>
<evidence type="ECO:0000313" key="22">
    <source>
        <dbReference type="Proteomes" id="UP000041254"/>
    </source>
</evidence>
<dbReference type="GO" id="GO:0006979">
    <property type="term" value="P:response to oxidative stress"/>
    <property type="evidence" value="ECO:0007669"/>
    <property type="project" value="TreeGrafter"/>
</dbReference>
<keyword evidence="5" id="KW-0285">Flavoprotein</keyword>
<dbReference type="Gene3D" id="2.40.30.10">
    <property type="entry name" value="Translation factors"/>
    <property type="match status" value="1"/>
</dbReference>
<evidence type="ECO:0000313" key="21">
    <source>
        <dbReference type="EMBL" id="CEM14662.1"/>
    </source>
</evidence>
<dbReference type="FunFam" id="3.40.920.10:FF:000001">
    <property type="entry name" value="Pyruvate:ferredoxin (Flavodoxin) oxidoreductase"/>
    <property type="match status" value="1"/>
</dbReference>
<dbReference type="InterPro" id="IPR017938">
    <property type="entry name" value="Riboflavin_synthase-like_b-brl"/>
</dbReference>
<dbReference type="SUPFAM" id="SSF54862">
    <property type="entry name" value="4Fe-4S ferredoxins"/>
    <property type="match status" value="1"/>
</dbReference>
<dbReference type="FunFam" id="3.40.50.970:FF:000012">
    <property type="entry name" value="Pyruvate:ferredoxin (Flavodoxin) oxidoreductase"/>
    <property type="match status" value="1"/>
</dbReference>
<dbReference type="InterPro" id="IPR001433">
    <property type="entry name" value="OxRdtase_FAD/NAD-bd"/>
</dbReference>
<dbReference type="OMA" id="NTVMQVC"/>
<evidence type="ECO:0000259" key="18">
    <source>
        <dbReference type="PROSITE" id="PS50902"/>
    </source>
</evidence>
<feature type="domain" description="4Fe-4S ferredoxin-type" evidence="19">
    <location>
        <begin position="681"/>
        <end position="710"/>
    </location>
</feature>
<dbReference type="Gene3D" id="3.40.50.360">
    <property type="match status" value="1"/>
</dbReference>
<dbReference type="PROSITE" id="PS51379">
    <property type="entry name" value="4FE4S_FER_2"/>
    <property type="match status" value="2"/>
</dbReference>
<dbReference type="Pfam" id="PF02775">
    <property type="entry name" value="TPP_enzyme_C"/>
    <property type="match status" value="1"/>
</dbReference>
<evidence type="ECO:0000256" key="1">
    <source>
        <dbReference type="ARBA" id="ARBA00001917"/>
    </source>
</evidence>
<dbReference type="InterPro" id="IPR019456">
    <property type="entry name" value="Pyrv-flavodox_OxRtase_EKR"/>
</dbReference>
<dbReference type="InterPro" id="IPR017927">
    <property type="entry name" value="FAD-bd_FR_type"/>
</dbReference>
<comment type="catalytic activity">
    <reaction evidence="14">
        <text>pyruvate + NADP(+) + CoA = acetyl-CoA + CO2 + NADPH</text>
        <dbReference type="Rhea" id="RHEA:17425"/>
        <dbReference type="ChEBI" id="CHEBI:15361"/>
        <dbReference type="ChEBI" id="CHEBI:16526"/>
        <dbReference type="ChEBI" id="CHEBI:57287"/>
        <dbReference type="ChEBI" id="CHEBI:57288"/>
        <dbReference type="ChEBI" id="CHEBI:57783"/>
        <dbReference type="ChEBI" id="CHEBI:58349"/>
        <dbReference type="EC" id="1.2.1.51"/>
    </reaction>
</comment>
<keyword evidence="13" id="KW-0411">Iron-sulfur</keyword>
<feature type="domain" description="Flavodoxin-like" evidence="18">
    <location>
        <begin position="1206"/>
        <end position="1350"/>
    </location>
</feature>
<keyword evidence="3" id="KW-0813">Transport</keyword>
<dbReference type="Gene3D" id="1.20.990.10">
    <property type="entry name" value="NADPH-cytochrome p450 Reductase, Chain A, domain 3"/>
    <property type="match status" value="1"/>
</dbReference>
<dbReference type="InterPro" id="IPR008254">
    <property type="entry name" value="Flavodoxin/NO_synth"/>
</dbReference>
<dbReference type="OrthoDB" id="1688044at2759"/>
<dbReference type="GO" id="GO:0005506">
    <property type="term" value="F:iron ion binding"/>
    <property type="evidence" value="ECO:0007669"/>
    <property type="project" value="InterPro"/>
</dbReference>
<dbReference type="Pfam" id="PF01855">
    <property type="entry name" value="POR_N"/>
    <property type="match status" value="1"/>
</dbReference>
<dbReference type="SUPFAM" id="SSF52922">
    <property type="entry name" value="TK C-terminal domain-like"/>
    <property type="match status" value="1"/>
</dbReference>
<evidence type="ECO:0000256" key="5">
    <source>
        <dbReference type="ARBA" id="ARBA00022630"/>
    </source>
</evidence>
<keyword evidence="6" id="KW-0288">FMN</keyword>
<name>A0A0G4FM84_VITBC</name>
<dbReference type="EC" id="1.2.1.51" evidence="16"/>
<dbReference type="InParanoid" id="A0A0G4FM84"/>
<comment type="cofactor">
    <cofactor evidence="2">
        <name>FAD</name>
        <dbReference type="ChEBI" id="CHEBI:57692"/>
    </cofactor>
</comment>
<dbReference type="PANTHER" id="PTHR32154:SF0">
    <property type="entry name" value="PYRUVATE-FLAVODOXIN OXIDOREDUCTASE-RELATED"/>
    <property type="match status" value="1"/>
</dbReference>
<keyword evidence="12" id="KW-0408">Iron</keyword>
<dbReference type="Gene3D" id="3.40.50.80">
    <property type="entry name" value="Nucleotide-binding domain of ferredoxin-NADP reductase (FNR) module"/>
    <property type="match status" value="1"/>
</dbReference>
<dbReference type="Pfam" id="PF17147">
    <property type="entry name" value="PFOR_II"/>
    <property type="match status" value="1"/>
</dbReference>
<dbReference type="GO" id="GO:0051539">
    <property type="term" value="F:4 iron, 4 sulfur cluster binding"/>
    <property type="evidence" value="ECO:0007669"/>
    <property type="project" value="UniProtKB-KW"/>
</dbReference>
<protein>
    <recommendedName>
        <fullName evidence="16">pyruvate dehydrogenase (NADP(+))</fullName>
        <ecNumber evidence="16">1.2.1.51</ecNumber>
    </recommendedName>
    <alternativeName>
        <fullName evidence="17">Pyruvate:NADP(+) oxidoreductase</fullName>
    </alternativeName>
</protein>
<dbReference type="InterPro" id="IPR011766">
    <property type="entry name" value="TPP_enzyme_TPP-bd"/>
</dbReference>
<dbReference type="PRINTS" id="PR00369">
    <property type="entry name" value="FLAVODOXIN"/>
</dbReference>
<evidence type="ECO:0000256" key="13">
    <source>
        <dbReference type="ARBA" id="ARBA00023014"/>
    </source>
</evidence>
<dbReference type="FunFam" id="3.40.50.80:FF:000001">
    <property type="entry name" value="NADPH--cytochrome P450 reductase 1"/>
    <property type="match status" value="1"/>
</dbReference>
<dbReference type="InterPro" id="IPR033412">
    <property type="entry name" value="PFOR_II"/>
</dbReference>
<keyword evidence="9" id="KW-0521">NADP</keyword>
<dbReference type="VEuPathDB" id="CryptoDB:Vbra_21448"/>
<keyword evidence="4" id="KW-0004">4Fe-4S</keyword>
<dbReference type="GO" id="GO:0050243">
    <property type="term" value="F:pyruvate dehydrogenase (NADP+) activity"/>
    <property type="evidence" value="ECO:0007669"/>
    <property type="project" value="UniProtKB-EC"/>
</dbReference>
<dbReference type="InterPro" id="IPR002869">
    <property type="entry name" value="Pyrv_flavodox_OxRed_cen"/>
</dbReference>
<evidence type="ECO:0000259" key="20">
    <source>
        <dbReference type="PROSITE" id="PS51384"/>
    </source>
</evidence>
<dbReference type="SMART" id="SM00890">
    <property type="entry name" value="EKR"/>
    <property type="match status" value="1"/>
</dbReference>
<evidence type="ECO:0000256" key="7">
    <source>
        <dbReference type="ARBA" id="ARBA00022723"/>
    </source>
</evidence>
<evidence type="ECO:0000256" key="2">
    <source>
        <dbReference type="ARBA" id="ARBA00001974"/>
    </source>
</evidence>
<evidence type="ECO:0000256" key="10">
    <source>
        <dbReference type="ARBA" id="ARBA00022982"/>
    </source>
</evidence>
<dbReference type="Pfam" id="PF00667">
    <property type="entry name" value="FAD_binding_1"/>
    <property type="match status" value="1"/>
</dbReference>
<dbReference type="PRINTS" id="PR00371">
    <property type="entry name" value="FPNCR"/>
</dbReference>
<keyword evidence="11" id="KW-0560">Oxidoreductase</keyword>
<dbReference type="Pfam" id="PF13237">
    <property type="entry name" value="Fer4_10"/>
    <property type="match status" value="1"/>
</dbReference>
<keyword evidence="8" id="KW-0274">FAD</keyword>
<evidence type="ECO:0000256" key="3">
    <source>
        <dbReference type="ARBA" id="ARBA00022448"/>
    </source>
</evidence>
<dbReference type="Pfam" id="PF00258">
    <property type="entry name" value="Flavodoxin_1"/>
    <property type="match status" value="1"/>
</dbReference>
<dbReference type="FunFam" id="1.20.990.10:FF:000010">
    <property type="entry name" value="Sulfite reductase [NADPH] flavoprotein component"/>
    <property type="match status" value="1"/>
</dbReference>
<evidence type="ECO:0000256" key="16">
    <source>
        <dbReference type="ARBA" id="ARBA00067011"/>
    </source>
</evidence>
<gene>
    <name evidence="21" type="ORF">Vbra_21448</name>
</gene>
<evidence type="ECO:0000256" key="17">
    <source>
        <dbReference type="ARBA" id="ARBA00076877"/>
    </source>
</evidence>
<dbReference type="SUPFAM" id="SSF52518">
    <property type="entry name" value="Thiamin diphosphate-binding fold (THDP-binding)"/>
    <property type="match status" value="2"/>
</dbReference>
<feature type="domain" description="4Fe-4S ferredoxin-type" evidence="19">
    <location>
        <begin position="738"/>
        <end position="767"/>
    </location>
</feature>
<evidence type="ECO:0000256" key="14">
    <source>
        <dbReference type="ARBA" id="ARBA00053024"/>
    </source>
</evidence>
<dbReference type="Gene3D" id="3.40.920.10">
    <property type="entry name" value="Pyruvate-ferredoxin oxidoreductase, PFOR, domain III"/>
    <property type="match status" value="1"/>
</dbReference>
<dbReference type="PROSITE" id="PS51384">
    <property type="entry name" value="FAD_FR"/>
    <property type="match status" value="1"/>
</dbReference>
<dbReference type="InterPro" id="IPR023173">
    <property type="entry name" value="NADPH_Cyt_P450_Rdtase_alpha"/>
</dbReference>
<organism evidence="21 22">
    <name type="scientific">Vitrella brassicaformis (strain CCMP3155)</name>
    <dbReference type="NCBI Taxonomy" id="1169540"/>
    <lineage>
        <taxon>Eukaryota</taxon>
        <taxon>Sar</taxon>
        <taxon>Alveolata</taxon>
        <taxon>Colpodellida</taxon>
        <taxon>Vitrellaceae</taxon>
        <taxon>Vitrella</taxon>
    </lineage>
</organism>
<comment type="cofactor">
    <cofactor evidence="1">
        <name>FMN</name>
        <dbReference type="ChEBI" id="CHEBI:58210"/>
    </cofactor>
</comment>
<comment type="similarity">
    <text evidence="15">In the N-terminal section; belongs to the pyruvate:ferredoxin/flavodoxin oxidoreductase family.</text>
</comment>
<feature type="domain" description="FAD-binding FR-type" evidence="20">
    <location>
        <begin position="1388"/>
        <end position="1656"/>
    </location>
</feature>
<dbReference type="CDD" id="cd03377">
    <property type="entry name" value="TPP_PFOR_PNO"/>
    <property type="match status" value="1"/>
</dbReference>
<dbReference type="PROSITE" id="PS00198">
    <property type="entry name" value="4FE4S_FER_1"/>
    <property type="match status" value="2"/>
</dbReference>
<dbReference type="NCBIfam" id="TIGR02176">
    <property type="entry name" value="pyruv_ox_red"/>
    <property type="match status" value="1"/>
</dbReference>
<dbReference type="InterPro" id="IPR001094">
    <property type="entry name" value="Flavdoxin-like"/>
</dbReference>
<keyword evidence="22" id="KW-1185">Reference proteome</keyword>
<accession>A0A0G4FM84</accession>
<dbReference type="InterPro" id="IPR050722">
    <property type="entry name" value="Pyruvate:ferred/Flavod_OxRd"/>
</dbReference>
<dbReference type="Gene3D" id="3.40.50.970">
    <property type="match status" value="2"/>
</dbReference>
<dbReference type="InterPro" id="IPR002880">
    <property type="entry name" value="Pyrv_Fd/Flavodoxin_OxRdtase_N"/>
</dbReference>
<keyword evidence="10" id="KW-0249">Electron transport</keyword>
<evidence type="ECO:0000256" key="4">
    <source>
        <dbReference type="ARBA" id="ARBA00022485"/>
    </source>
</evidence>
<evidence type="ECO:0000256" key="12">
    <source>
        <dbReference type="ARBA" id="ARBA00023004"/>
    </source>
</evidence>
<sequence length="1788" mass="198511">MKLDIVDGNTAAAHVAYAFSDVAFIYPITPSSTMAELVDLWASQGRKNLFGQKVDCREMQSEAGAAGAVHGSLAAGALTTTFTASQGLLLMIPNMYKIAGELMPCVFHVSARAVAGQALSIFGDHSDVMAIRQCGWGMLSSHSVQEASDMALIAHLATLEGSVPFVHFFDGFRTSHELQKIEILDYEQMQPLFDDMKSELERHRAKALNPTHPHQRGTSQGPDVFFQCVEASNPFYAKLPEIVEGVMAKVAPVIGRTYRLFMYYGHEQADRCVVVMGAGAPVLEECVNYLNSKGEKVGLIKVHLFRPWKADALMAAIPDSVQRIAVLDRTKESGSFGEPLFLDVAATLQDRGDGRLVVGGRYGLGSKDFTPAMAKAVYDNLAAEKPKRRFTVGIKDDVSNMSLELGPEFRAVPEGTVQCMFWGMGSDGTVGANKNAIKIIGSNTPLYVQGYFAYDAHKSGGVTVSHLRFGPHPITSQYLLQDADYVAVHHQSYVKKFKVLQHIRHGGNFVLNCPWTRDELETELPASLKRTMAAKSVQFYTMDAAGVARETGMGKRINNILMVAFLKLSNVLPFEQAVNLLKSAIQKTYGRKGEAVVHANWRAVDAALDAIVKVEYDASEWASATDKKVVDVLENAPTFVTEVMMPVERLEGDTLPVSKFQPGGFMPLGTSAFEKRNIALQVPTVDMDKCTQCNYCSFVCPHAAVRPFLITEDEADDAPEHFVTKKAKGGAEMAGFKYRIQVSPMDCTGCELCVHACPDNALTLYPVDNVIAQENPNWDFALTLPSRGELFDRSTVKGSQFQKPLLEFSGACEGCGETPYVKLLTQLFGERMLIANATGCSSIWGGSYPAVPYCVNDKGQGPAWGNSLFEDNAEYGFGMAVALNQRRQRLHELVQSVLQGGLDISDALREQLVGWEKEWRHPAKSQAYYETLPPLLEKESGKHPLLERIYTLRDLLPKFSHWIVGGDGWAYDIGYGGLDHVLASGENVNILVLDTEVYSNTGGQMSKATPLGAIAKFGQSGKKYNKKDLGMMAMAYGNVYVASCALGANYSQVIRAFVEAESHEGPSLIMCYAPCSEHGYLVSTWAHQADDVKIAVESGYWLLYRYNPELEDKGENPLQLDAKKLKVDVRQFMERENRFASLMRAEPEVATKLQENMSKFTKERFNRMKSRSQAPGGIDSAQLNATFEALQQGLATGGVQAGPGRFDVLFGSETGNAEEVAKRVGGLLKGRGYKVKVRELDEVEVDELAELKFVLVICSTAGQGEFPQNAKDFWTAVSDPTLDDTVLKDLHYGVFGLGDSSYCFFNQAAKMIDEQFAKLGATRLLPCGLGDDQDEERYDTALGEWLPDFWTEIKAPAPLHESDELPPPNFAATPLDAATCTYEQCVPQGAVLLRLTENTRITPDDYDKDVRHLEFDLTGTNFRYGLGDSLAIFPQNDPKEVEAFCNYMGYDADLWVQFSKSDPTQSNARYDALFKKPMTIRQLCVECLDLFGRPTRHFYESLQKCCTDSEEKSRAKHLVSPEGKPEMRKLTDETVHCFDVLQMFPSAKPTLEQLIDMVPLLKPRYYSIASSQRYLGGNRLQLCIGIVDWKTPSGKYRVGECTGYVTRTPVTETSPPIFYACSLKATTFNLPPNDRVPVIMASMGTGLAPFRAFVQHRAFLKRQGKQVGPMTMYFGCRYSKKDYLYGDELQQFAEEGVIDELRVAFSREQKEKFYVQHHITRDPALLYRRFIEERGYFYLCGQSRQVPIDIRNAVLQALQSEGGMTDKEATDKLIDMQIRGRYNVEAWS</sequence>
<dbReference type="SUPFAM" id="SSF52343">
    <property type="entry name" value="Ferredoxin reductase-like, C-terminal NADP-linked domain"/>
    <property type="match status" value="1"/>
</dbReference>
<dbReference type="InterPro" id="IPR019752">
    <property type="entry name" value="Pyrv/ketoisovalerate_OxRed_cat"/>
</dbReference>
<dbReference type="Gene3D" id="3.40.50.920">
    <property type="match status" value="1"/>
</dbReference>
<dbReference type="Pfam" id="PF01558">
    <property type="entry name" value="POR"/>
    <property type="match status" value="1"/>
</dbReference>
<dbReference type="Gene3D" id="3.30.70.20">
    <property type="match status" value="1"/>
</dbReference>
<dbReference type="FunFam" id="3.40.50.920:FF:000007">
    <property type="entry name" value="Pyruvate:ferredoxin (Flavodoxin) oxidoreductase"/>
    <property type="match status" value="1"/>
</dbReference>
<dbReference type="InterPro" id="IPR029061">
    <property type="entry name" value="THDP-binding"/>
</dbReference>
<dbReference type="InterPro" id="IPR001709">
    <property type="entry name" value="Flavoprot_Pyr_Nucl_cyt_Rdtase"/>
</dbReference>
<dbReference type="InterPro" id="IPR017900">
    <property type="entry name" value="4Fe4S_Fe_S_CS"/>
</dbReference>
<dbReference type="InterPro" id="IPR029039">
    <property type="entry name" value="Flavoprotein-like_sf"/>
</dbReference>
<dbReference type="GO" id="GO:0022900">
    <property type="term" value="P:electron transport chain"/>
    <property type="evidence" value="ECO:0007669"/>
    <property type="project" value="InterPro"/>
</dbReference>
<dbReference type="FunFam" id="3.40.50.970:FF:000041">
    <property type="entry name" value="Pyruvate:ferredoxin (Flavodoxin) oxidoreductase"/>
    <property type="match status" value="1"/>
</dbReference>
<evidence type="ECO:0000256" key="9">
    <source>
        <dbReference type="ARBA" id="ARBA00022857"/>
    </source>
</evidence>
<dbReference type="Proteomes" id="UP000041254">
    <property type="component" value="Unassembled WGS sequence"/>
</dbReference>
<dbReference type="SUPFAM" id="SSF63380">
    <property type="entry name" value="Riboflavin synthase domain-like"/>
    <property type="match status" value="1"/>
</dbReference>
<evidence type="ECO:0000259" key="19">
    <source>
        <dbReference type="PROSITE" id="PS51379"/>
    </source>
</evidence>
<dbReference type="CDD" id="cd07034">
    <property type="entry name" value="TPP_PYR_PFOR_IOR-alpha_like"/>
    <property type="match status" value="1"/>
</dbReference>
<dbReference type="GO" id="GO:0010181">
    <property type="term" value="F:FMN binding"/>
    <property type="evidence" value="ECO:0007669"/>
    <property type="project" value="InterPro"/>
</dbReference>
<evidence type="ECO:0000256" key="15">
    <source>
        <dbReference type="ARBA" id="ARBA00061065"/>
    </source>
</evidence>
<dbReference type="Pfam" id="PF00175">
    <property type="entry name" value="NAD_binding_1"/>
    <property type="match status" value="1"/>
</dbReference>
<dbReference type="InterPro" id="IPR037112">
    <property type="entry name" value="Pyrv-flavodox_OxR_EKR_sf"/>
</dbReference>
<dbReference type="SUPFAM" id="SSF53323">
    <property type="entry name" value="Pyruvate-ferredoxin oxidoreductase, PFOR, domain III"/>
    <property type="match status" value="1"/>
</dbReference>
<keyword evidence="7" id="KW-0479">Metal-binding</keyword>
<dbReference type="InterPro" id="IPR009014">
    <property type="entry name" value="Transketo_C/PFOR_II"/>
</dbReference>
<evidence type="ECO:0000256" key="8">
    <source>
        <dbReference type="ARBA" id="ARBA00022827"/>
    </source>
</evidence>
<dbReference type="STRING" id="1169540.A0A0G4FM84"/>
<dbReference type="InterPro" id="IPR039261">
    <property type="entry name" value="FNR_nucleotide-bd"/>
</dbReference>
<dbReference type="Gene3D" id="4.10.780.10">
    <property type="entry name" value="Pyruvate-flavodoxin oxidoreductase, EKR domain"/>
    <property type="match status" value="1"/>
</dbReference>
<dbReference type="InterPro" id="IPR011895">
    <property type="entry name" value="Pyrv_flavodox_OxRed"/>
</dbReference>
<evidence type="ECO:0000256" key="11">
    <source>
        <dbReference type="ARBA" id="ARBA00023002"/>
    </source>
</evidence>
<dbReference type="PROSITE" id="PS50902">
    <property type="entry name" value="FLAVODOXIN_LIKE"/>
    <property type="match status" value="1"/>
</dbReference>
<proteinExistence type="inferred from homology"/>
<dbReference type="CDD" id="cd06207">
    <property type="entry name" value="CyPoR_like"/>
    <property type="match status" value="1"/>
</dbReference>
<dbReference type="FunFam" id="3.30.70.20:FF:000022">
    <property type="entry name" value="Pyruvate:ferredoxin (Flavodoxin) oxidoreductase"/>
    <property type="match status" value="1"/>
</dbReference>
<dbReference type="GO" id="GO:0030976">
    <property type="term" value="F:thiamine pyrophosphate binding"/>
    <property type="evidence" value="ECO:0007669"/>
    <property type="project" value="InterPro"/>
</dbReference>
<dbReference type="EMBL" id="CDMY01000456">
    <property type="protein sequence ID" value="CEM14662.1"/>
    <property type="molecule type" value="Genomic_DNA"/>
</dbReference>